<proteinExistence type="predicted"/>
<dbReference type="EMBL" id="SOFY01000047">
    <property type="protein sequence ID" value="TFC47062.1"/>
    <property type="molecule type" value="Genomic_DNA"/>
</dbReference>
<evidence type="ECO:0000313" key="2">
    <source>
        <dbReference type="EMBL" id="TFC47062.1"/>
    </source>
</evidence>
<gene>
    <name evidence="2" type="ORF">E3O49_08715</name>
</gene>
<reference evidence="2 3" key="1">
    <citation type="submission" date="2019-03" db="EMBL/GenBank/DDBJ databases">
        <title>Genomics of glacier-inhabiting Cryobacterium strains.</title>
        <authorList>
            <person name="Liu Q."/>
            <person name="Xin Y.-H."/>
        </authorList>
    </citation>
    <scope>NUCLEOTIDE SEQUENCE [LARGE SCALE GENOMIC DNA]</scope>
    <source>
        <strain evidence="3">TMT1-22</strain>
    </source>
</reference>
<name>A0AAQ2HFL4_9MICO</name>
<organism evidence="2 3">
    <name type="scientific">Cryobacterium shii</name>
    <dbReference type="NCBI Taxonomy" id="1259235"/>
    <lineage>
        <taxon>Bacteria</taxon>
        <taxon>Bacillati</taxon>
        <taxon>Actinomycetota</taxon>
        <taxon>Actinomycetes</taxon>
        <taxon>Micrococcales</taxon>
        <taxon>Microbacteriaceae</taxon>
        <taxon>Cryobacterium</taxon>
    </lineage>
</organism>
<evidence type="ECO:0000313" key="3">
    <source>
        <dbReference type="Proteomes" id="UP000297403"/>
    </source>
</evidence>
<keyword evidence="3" id="KW-1185">Reference proteome</keyword>
<dbReference type="RefSeq" id="WP_160141066.1">
    <property type="nucleotide sequence ID" value="NZ_SOFY01000047.1"/>
</dbReference>
<keyword evidence="1" id="KW-1133">Transmembrane helix</keyword>
<keyword evidence="1" id="KW-0472">Membrane</keyword>
<keyword evidence="1" id="KW-0812">Transmembrane</keyword>
<dbReference type="AlphaFoldDB" id="A0AAQ2HFL4"/>
<comment type="caution">
    <text evidence="2">The sequence shown here is derived from an EMBL/GenBank/DDBJ whole genome shotgun (WGS) entry which is preliminary data.</text>
</comment>
<accession>A0AAQ2HFL4</accession>
<evidence type="ECO:0000256" key="1">
    <source>
        <dbReference type="SAM" id="Phobius"/>
    </source>
</evidence>
<dbReference type="Proteomes" id="UP000297403">
    <property type="component" value="Unassembled WGS sequence"/>
</dbReference>
<feature type="transmembrane region" description="Helical" evidence="1">
    <location>
        <begin position="21"/>
        <end position="45"/>
    </location>
</feature>
<protein>
    <submittedName>
        <fullName evidence="2">Uncharacterized protein</fullName>
    </submittedName>
</protein>
<sequence length="550" mass="56117">MLLTPQTRTSYPDDRGSALMAVIGVMAVTLVIGLTITAATINALGVTTASKASVQARAAAEAGVDMAAVGLLTSGSCQAVGNLYQSLPGDIPKYTATIWLPSGTNWVRGCPSPTTSQVKIKSTGDAQAQGIAGATSGNSRQVEAVYQYIPAYPGVPEIVSTGAAIYAETFAATHNQFGLVDPIITDSILADVQIGTGDIDIDCKTNGGIAGSVIAGNGNIILNNCDVAGSVHASGNVKLTGGTVSGDVIAAGTVTAGGTVNGSIWAGGNTAVSSSTVKKSIIVAGTGTTSATISAGSTILGDLLSSGTASVATGAVQGVVRTGVGGLTPPPAPVIPHWVDVPYPYAYAASTAWFQTSTWKAQGYAQMEWAGAPASCSVKNSEAAWLSSIVVPTVVNALNCPDGITTENNVNPIDLNANVAIIGKGFNIDKLKLTGVGGNRKFWLIVPDDLVNSDPTCVRPAGKPTLGDIRLNNETDTVASMSVMVYTPCNIVIDRNNWRGQLYGAQVQFNQQAQMNFAPVGMPGMNLGGLVPIPPIPAHLGSRLSFRDLS</sequence>